<proteinExistence type="predicted"/>
<dbReference type="KEGG" id="dsf:UWK_01466"/>
<evidence type="ECO:0000313" key="2">
    <source>
        <dbReference type="Proteomes" id="UP000011721"/>
    </source>
</evidence>
<reference evidence="2" key="1">
    <citation type="journal article" date="2013" name="Stand. Genomic Sci.">
        <title>Complete genome sequence of Desulfocapsa sulfexigens, a marine deltaproteobacterium specialized in disproportionating inorganic sulfur compounds.</title>
        <authorList>
            <person name="Finster K.W."/>
            <person name="Kjeldsen K.U."/>
            <person name="Kube M."/>
            <person name="Reinhardt R."/>
            <person name="Mussmann M."/>
            <person name="Amann R."/>
            <person name="Schreiber L."/>
        </authorList>
    </citation>
    <scope>NUCLEOTIDE SEQUENCE [LARGE SCALE GENOMIC DNA]</scope>
    <source>
        <strain evidence="2">DSM 10523 / SB164P1</strain>
    </source>
</reference>
<dbReference type="HOGENOM" id="CLU_929779_0_0_7"/>
<gene>
    <name evidence="1" type="ordered locus">UWK_01466</name>
</gene>
<sequence length="299" mass="33524">MPASICSTSAITTGSILPIDFLRDNIPVTQYFKLENRTGKLIPSRNSDSIDIAFLQRNHDFFEVGRISPAAERIIQTELIEPAKKVLDSLIHQFKEKLNDSRFLSGIFCGNPLRKSFLKCLGGIYDDHLTLLNVKKLNDSNREILEQSLDICSLATILALRSDVTSQDITTICKGALLINIGRTQISSPHEDATHIDKGCQYLSTLGYEATVINIVRFKSSFEKITPEPRLLIGIVKAAYLYHLSLDKCGPENAIDTAKTHAATMKKLKTYVRLSYMNPRAYFLMARVFNEAGIYTEDD</sequence>
<evidence type="ECO:0000313" key="1">
    <source>
        <dbReference type="EMBL" id="AGF78026.1"/>
    </source>
</evidence>
<organism evidence="1 2">
    <name type="scientific">Desulfocapsa sulfexigens (strain DSM 10523 / SB164P1)</name>
    <dbReference type="NCBI Taxonomy" id="1167006"/>
    <lineage>
        <taxon>Bacteria</taxon>
        <taxon>Pseudomonadati</taxon>
        <taxon>Thermodesulfobacteriota</taxon>
        <taxon>Desulfobulbia</taxon>
        <taxon>Desulfobulbales</taxon>
        <taxon>Desulfocapsaceae</taxon>
        <taxon>Desulfocapsa</taxon>
    </lineage>
</organism>
<keyword evidence="2" id="KW-1185">Reference proteome</keyword>
<dbReference type="EMBL" id="CP003985">
    <property type="protein sequence ID" value="AGF78026.1"/>
    <property type="molecule type" value="Genomic_DNA"/>
</dbReference>
<dbReference type="RefSeq" id="WP_015403717.1">
    <property type="nucleotide sequence ID" value="NC_020304.1"/>
</dbReference>
<dbReference type="AlphaFoldDB" id="M1PNP2"/>
<accession>M1PNP2</accession>
<name>M1PNP2_DESSD</name>
<dbReference type="Proteomes" id="UP000011721">
    <property type="component" value="Chromosome"/>
</dbReference>
<protein>
    <submittedName>
        <fullName evidence="1">Uncharacterized protein</fullName>
    </submittedName>
</protein>